<dbReference type="Gene3D" id="3.40.640.10">
    <property type="entry name" value="Type I PLP-dependent aspartate aminotransferase-like (Major domain)"/>
    <property type="match status" value="1"/>
</dbReference>
<organism evidence="7 8">
    <name type="scientific">Bordetella genomosp. 10</name>
    <dbReference type="NCBI Taxonomy" id="1416804"/>
    <lineage>
        <taxon>Bacteria</taxon>
        <taxon>Pseudomonadati</taxon>
        <taxon>Pseudomonadota</taxon>
        <taxon>Betaproteobacteria</taxon>
        <taxon>Burkholderiales</taxon>
        <taxon>Alcaligenaceae</taxon>
        <taxon>Bordetella</taxon>
    </lineage>
</organism>
<evidence type="ECO:0000256" key="2">
    <source>
        <dbReference type="ARBA" id="ARBA00022898"/>
    </source>
</evidence>
<dbReference type="EMBL" id="NEVM01000005">
    <property type="protein sequence ID" value="OZI32463.1"/>
    <property type="molecule type" value="Genomic_DNA"/>
</dbReference>
<dbReference type="InterPro" id="IPR051446">
    <property type="entry name" value="HTH_trans_reg/aminotransferase"/>
</dbReference>
<dbReference type="PROSITE" id="PS50949">
    <property type="entry name" value="HTH_GNTR"/>
    <property type="match status" value="1"/>
</dbReference>
<dbReference type="Pfam" id="PF00392">
    <property type="entry name" value="GntR"/>
    <property type="match status" value="1"/>
</dbReference>
<accession>A0A261S7R2</accession>
<sequence length="510" mass="54529">MGSSAALPPPASGPDAHLYRQIYERIRGAIGAGTLNPGDRVPSARALAKELGVARGTVELAYALLAAEGYVQARGQAGTIVTPGLQRRPAPPHPAPLAERRGPVDHAAEDAGLAMQAHVPAHISTPISAPALAPPVSPATRRAPDMPAILPFQMGLPALDAFPRKIWARLGARHLRAAGPSDLSYPAPGGLASLRQAIAAYLHMARGIACGPAQVFVTSGYAASMQLAVHALLRPGDRAWVEDPGYPPTRSLLAQLNIAAVPVPVDKEGLAVTRGVALADDARLAVVTPAHQSPLGVSLSLPRRQALLDWAERRSAWIFEDDYDGEYRYASRPLPALKSLDRGGRVLYAGTFSKVMFPGIRLAYLVVPEDLCRRVEAVARVIGGGTPWLTQAVTQAFMAEGHFVRHIQRMRRLYAQRRAACARGLAQVLGDRMHVEPQPGGMHLVLRLHAGQRDRDLAARMHAEGMYAGTLSSWYGSPPPDGQALLLSFTNVESEEQAAALGRRIRALMD</sequence>
<keyword evidence="8" id="KW-1185">Reference proteome</keyword>
<feature type="domain" description="HTH gntR-type" evidence="6">
    <location>
        <begin position="16"/>
        <end position="84"/>
    </location>
</feature>
<dbReference type="CDD" id="cd00609">
    <property type="entry name" value="AAT_like"/>
    <property type="match status" value="1"/>
</dbReference>
<evidence type="ECO:0000259" key="6">
    <source>
        <dbReference type="PROSITE" id="PS50949"/>
    </source>
</evidence>
<dbReference type="GO" id="GO:0003677">
    <property type="term" value="F:DNA binding"/>
    <property type="evidence" value="ECO:0007669"/>
    <property type="project" value="UniProtKB-KW"/>
</dbReference>
<dbReference type="GO" id="GO:0003700">
    <property type="term" value="F:DNA-binding transcription factor activity"/>
    <property type="evidence" value="ECO:0007669"/>
    <property type="project" value="InterPro"/>
</dbReference>
<dbReference type="InterPro" id="IPR036388">
    <property type="entry name" value="WH-like_DNA-bd_sf"/>
</dbReference>
<keyword evidence="3" id="KW-0805">Transcription regulation</keyword>
<proteinExistence type="inferred from homology"/>
<dbReference type="PANTHER" id="PTHR46577">
    <property type="entry name" value="HTH-TYPE TRANSCRIPTIONAL REGULATORY PROTEIN GABR"/>
    <property type="match status" value="1"/>
</dbReference>
<dbReference type="GO" id="GO:0030170">
    <property type="term" value="F:pyridoxal phosphate binding"/>
    <property type="evidence" value="ECO:0007669"/>
    <property type="project" value="InterPro"/>
</dbReference>
<evidence type="ECO:0000256" key="5">
    <source>
        <dbReference type="ARBA" id="ARBA00023163"/>
    </source>
</evidence>
<name>A0A261S7R2_9BORD</name>
<dbReference type="CDD" id="cd07377">
    <property type="entry name" value="WHTH_GntR"/>
    <property type="match status" value="1"/>
</dbReference>
<dbReference type="AlphaFoldDB" id="A0A261S7R2"/>
<comment type="caution">
    <text evidence="7">The sequence shown here is derived from an EMBL/GenBank/DDBJ whole genome shotgun (WGS) entry which is preliminary data.</text>
</comment>
<keyword evidence="5" id="KW-0804">Transcription</keyword>
<keyword evidence="2" id="KW-0663">Pyridoxal phosphate</keyword>
<protein>
    <submittedName>
        <fullName evidence="7">DNA-binding protein</fullName>
    </submittedName>
</protein>
<dbReference type="Pfam" id="PF00155">
    <property type="entry name" value="Aminotran_1_2"/>
    <property type="match status" value="1"/>
</dbReference>
<dbReference type="SMART" id="SM00345">
    <property type="entry name" value="HTH_GNTR"/>
    <property type="match status" value="1"/>
</dbReference>
<dbReference type="InterPro" id="IPR036390">
    <property type="entry name" value="WH_DNA-bd_sf"/>
</dbReference>
<keyword evidence="4 7" id="KW-0238">DNA-binding</keyword>
<evidence type="ECO:0000313" key="7">
    <source>
        <dbReference type="EMBL" id="OZI32463.1"/>
    </source>
</evidence>
<evidence type="ECO:0000313" key="8">
    <source>
        <dbReference type="Proteomes" id="UP000216020"/>
    </source>
</evidence>
<dbReference type="PANTHER" id="PTHR46577:SF1">
    <property type="entry name" value="HTH-TYPE TRANSCRIPTIONAL REGULATORY PROTEIN GABR"/>
    <property type="match status" value="1"/>
</dbReference>
<evidence type="ECO:0000256" key="4">
    <source>
        <dbReference type="ARBA" id="ARBA00023125"/>
    </source>
</evidence>
<evidence type="ECO:0000256" key="1">
    <source>
        <dbReference type="ARBA" id="ARBA00005384"/>
    </source>
</evidence>
<dbReference type="InterPro" id="IPR015424">
    <property type="entry name" value="PyrdxlP-dep_Trfase"/>
</dbReference>
<dbReference type="Gene3D" id="1.10.10.10">
    <property type="entry name" value="Winged helix-like DNA-binding domain superfamily/Winged helix DNA-binding domain"/>
    <property type="match status" value="1"/>
</dbReference>
<dbReference type="Proteomes" id="UP000216020">
    <property type="component" value="Unassembled WGS sequence"/>
</dbReference>
<dbReference type="OrthoDB" id="9804020at2"/>
<dbReference type="SUPFAM" id="SSF53383">
    <property type="entry name" value="PLP-dependent transferases"/>
    <property type="match status" value="1"/>
</dbReference>
<dbReference type="InterPro" id="IPR000524">
    <property type="entry name" value="Tscrpt_reg_HTH_GntR"/>
</dbReference>
<reference evidence="8" key="1">
    <citation type="submission" date="2017-05" db="EMBL/GenBank/DDBJ databases">
        <title>Complete and WGS of Bordetella genogroups.</title>
        <authorList>
            <person name="Spilker T."/>
            <person name="Lipuma J."/>
        </authorList>
    </citation>
    <scope>NUCLEOTIDE SEQUENCE [LARGE SCALE GENOMIC DNA]</scope>
    <source>
        <strain evidence="8">AU16122</strain>
    </source>
</reference>
<dbReference type="PRINTS" id="PR00035">
    <property type="entry name" value="HTHGNTR"/>
</dbReference>
<gene>
    <name evidence="7" type="ORF">CAL29_24260</name>
</gene>
<comment type="similarity">
    <text evidence="1">In the C-terminal section; belongs to the class-I pyridoxal-phosphate-dependent aminotransferase family.</text>
</comment>
<dbReference type="InterPro" id="IPR004839">
    <property type="entry name" value="Aminotransferase_I/II_large"/>
</dbReference>
<dbReference type="SUPFAM" id="SSF46785">
    <property type="entry name" value="Winged helix' DNA-binding domain"/>
    <property type="match status" value="1"/>
</dbReference>
<dbReference type="InterPro" id="IPR015421">
    <property type="entry name" value="PyrdxlP-dep_Trfase_major"/>
</dbReference>
<evidence type="ECO:0000256" key="3">
    <source>
        <dbReference type="ARBA" id="ARBA00023015"/>
    </source>
</evidence>